<feature type="domain" description="PpiC" evidence="7">
    <location>
        <begin position="122"/>
        <end position="205"/>
    </location>
</feature>
<evidence type="ECO:0000256" key="5">
    <source>
        <dbReference type="ARBA" id="ARBA00023235"/>
    </source>
</evidence>
<evidence type="ECO:0000313" key="8">
    <source>
        <dbReference type="EMBL" id="NHC35795.1"/>
    </source>
</evidence>
<keyword evidence="9" id="KW-1185">Reference proteome</keyword>
<dbReference type="EMBL" id="JTJC03000003">
    <property type="protein sequence ID" value="NHC35795.1"/>
    <property type="molecule type" value="Genomic_DNA"/>
</dbReference>
<dbReference type="SUPFAM" id="SSF54534">
    <property type="entry name" value="FKBP-like"/>
    <property type="match status" value="1"/>
</dbReference>
<dbReference type="EC" id="5.2.1.8" evidence="2"/>
<evidence type="ECO:0000256" key="1">
    <source>
        <dbReference type="ARBA" id="ARBA00000971"/>
    </source>
</evidence>
<evidence type="ECO:0000256" key="3">
    <source>
        <dbReference type="ARBA" id="ARBA00022729"/>
    </source>
</evidence>
<keyword evidence="5 6" id="KW-0413">Isomerase</keyword>
<sequence length="243" mass="28057">MAPEFQLNSIIPTQEIPSLLSRYQLLPQLMRGIVIDRAIAPYFCTEAERQQAIEQFERQYHINDPESREAWLKRAGMSEAQMAEVAVRSLLIEKFKQDTWGAKVESYFMSRKAAFDQAIFSLLRTTDGLLAQEIYFRILEGEQTFAEMAQQYSKGSEANTAGVIGPVPLSQLNPTLAKILSIGQPGQLWRPTRIENWFTIVRLEKLLPAQLDANMRQRLLNEMFETWLNEQIQQLEPLQFSWS</sequence>
<evidence type="ECO:0000313" key="9">
    <source>
        <dbReference type="Proteomes" id="UP000031532"/>
    </source>
</evidence>
<evidence type="ECO:0000256" key="2">
    <source>
        <dbReference type="ARBA" id="ARBA00013194"/>
    </source>
</evidence>
<dbReference type="RefSeq" id="WP_039713272.1">
    <property type="nucleotide sequence ID" value="NZ_JTJC03000003.1"/>
</dbReference>
<protein>
    <recommendedName>
        <fullName evidence="2">peptidylprolyl isomerase</fullName>
        <ecNumber evidence="2">5.2.1.8</ecNumber>
    </recommendedName>
</protein>
<proteinExistence type="predicted"/>
<dbReference type="SUPFAM" id="SSF109998">
    <property type="entry name" value="Triger factor/SurA peptide-binding domain-like"/>
    <property type="match status" value="1"/>
</dbReference>
<dbReference type="OrthoDB" id="507969at2"/>
<dbReference type="PANTHER" id="PTHR47245">
    <property type="entry name" value="PEPTIDYLPROLYL ISOMERASE"/>
    <property type="match status" value="1"/>
</dbReference>
<keyword evidence="3" id="KW-0732">Signal</keyword>
<dbReference type="InterPro" id="IPR046357">
    <property type="entry name" value="PPIase_dom_sf"/>
</dbReference>
<evidence type="ECO:0000256" key="6">
    <source>
        <dbReference type="PROSITE-ProRule" id="PRU00278"/>
    </source>
</evidence>
<dbReference type="Proteomes" id="UP000031532">
    <property type="component" value="Unassembled WGS sequence"/>
</dbReference>
<dbReference type="GO" id="GO:0003755">
    <property type="term" value="F:peptidyl-prolyl cis-trans isomerase activity"/>
    <property type="evidence" value="ECO:0007669"/>
    <property type="project" value="UniProtKB-KW"/>
</dbReference>
<dbReference type="InterPro" id="IPR000297">
    <property type="entry name" value="PPIase_PpiC"/>
</dbReference>
<dbReference type="AlphaFoldDB" id="A0A9X5E5L2"/>
<organism evidence="8 9">
    <name type="scientific">Scytonema millei VB511283</name>
    <dbReference type="NCBI Taxonomy" id="1245923"/>
    <lineage>
        <taxon>Bacteria</taxon>
        <taxon>Bacillati</taxon>
        <taxon>Cyanobacteriota</taxon>
        <taxon>Cyanophyceae</taxon>
        <taxon>Nostocales</taxon>
        <taxon>Scytonemataceae</taxon>
        <taxon>Scytonema</taxon>
    </lineage>
</organism>
<gene>
    <name evidence="8" type="ORF">QH73_0014225</name>
</gene>
<comment type="catalytic activity">
    <reaction evidence="1">
        <text>[protein]-peptidylproline (omega=180) = [protein]-peptidylproline (omega=0)</text>
        <dbReference type="Rhea" id="RHEA:16237"/>
        <dbReference type="Rhea" id="RHEA-COMP:10747"/>
        <dbReference type="Rhea" id="RHEA-COMP:10748"/>
        <dbReference type="ChEBI" id="CHEBI:83833"/>
        <dbReference type="ChEBI" id="CHEBI:83834"/>
        <dbReference type="EC" id="5.2.1.8"/>
    </reaction>
</comment>
<evidence type="ECO:0000259" key="7">
    <source>
        <dbReference type="PROSITE" id="PS50198"/>
    </source>
</evidence>
<dbReference type="InterPro" id="IPR050245">
    <property type="entry name" value="PrsA_foldase"/>
</dbReference>
<dbReference type="Gene3D" id="3.10.50.40">
    <property type="match status" value="1"/>
</dbReference>
<accession>A0A9X5E5L2</accession>
<keyword evidence="4 6" id="KW-0697">Rotamase</keyword>
<dbReference type="PROSITE" id="PS50198">
    <property type="entry name" value="PPIC_PPIASE_2"/>
    <property type="match status" value="1"/>
</dbReference>
<dbReference type="Pfam" id="PF00639">
    <property type="entry name" value="Rotamase"/>
    <property type="match status" value="1"/>
</dbReference>
<comment type="caution">
    <text evidence="8">The sequence shown here is derived from an EMBL/GenBank/DDBJ whole genome shotgun (WGS) entry which is preliminary data.</text>
</comment>
<dbReference type="PANTHER" id="PTHR47245:SF1">
    <property type="entry name" value="FOLDASE PROTEIN PRSA"/>
    <property type="match status" value="1"/>
</dbReference>
<reference evidence="8 9" key="1">
    <citation type="journal article" date="2015" name="Genome Announc.">
        <title>Draft Genome Sequence of the Terrestrial Cyanobacterium Scytonema millei VB511283, Isolated from Eastern India.</title>
        <authorList>
            <person name="Sen D."/>
            <person name="Chandrababunaidu M.M."/>
            <person name="Singh D."/>
            <person name="Sanghi N."/>
            <person name="Ghorai A."/>
            <person name="Mishra G.P."/>
            <person name="Madduluri M."/>
            <person name="Adhikary S.P."/>
            <person name="Tripathy S."/>
        </authorList>
    </citation>
    <scope>NUCLEOTIDE SEQUENCE [LARGE SCALE GENOMIC DNA]</scope>
    <source>
        <strain evidence="8 9">VB511283</strain>
    </source>
</reference>
<name>A0A9X5E5L2_9CYAN</name>
<dbReference type="InterPro" id="IPR027304">
    <property type="entry name" value="Trigger_fact/SurA_dom_sf"/>
</dbReference>
<evidence type="ECO:0000256" key="4">
    <source>
        <dbReference type="ARBA" id="ARBA00023110"/>
    </source>
</evidence>